<evidence type="ECO:0000256" key="2">
    <source>
        <dbReference type="ARBA" id="ARBA00022729"/>
    </source>
</evidence>
<evidence type="ECO:0000313" key="5">
    <source>
        <dbReference type="EMBL" id="GGK21496.1"/>
    </source>
</evidence>
<evidence type="ECO:0000313" key="6">
    <source>
        <dbReference type="Proteomes" id="UP000612329"/>
    </source>
</evidence>
<dbReference type="SMART" id="SM00642">
    <property type="entry name" value="Aamy"/>
    <property type="match status" value="1"/>
</dbReference>
<dbReference type="GO" id="GO:0004553">
    <property type="term" value="F:hydrolase activity, hydrolyzing O-glycosyl compounds"/>
    <property type="evidence" value="ECO:0007669"/>
    <property type="project" value="InterPro"/>
</dbReference>
<dbReference type="SUPFAM" id="SSF81296">
    <property type="entry name" value="E set domains"/>
    <property type="match status" value="1"/>
</dbReference>
<feature type="chain" id="PRO_5035242042" description="Glycosyl hydrolase family 13 catalytic domain-containing protein" evidence="3">
    <location>
        <begin position="19"/>
        <end position="920"/>
    </location>
</feature>
<dbReference type="Gene3D" id="2.60.40.10">
    <property type="entry name" value="Immunoglobulins"/>
    <property type="match status" value="2"/>
</dbReference>
<reference evidence="5" key="1">
    <citation type="journal article" date="2014" name="Int. J. Syst. Evol. Microbiol.">
        <title>Complete genome sequence of Corynebacterium casei LMG S-19264T (=DSM 44701T), isolated from a smear-ripened cheese.</title>
        <authorList>
            <consortium name="US DOE Joint Genome Institute (JGI-PGF)"/>
            <person name="Walter F."/>
            <person name="Albersmeier A."/>
            <person name="Kalinowski J."/>
            <person name="Ruckert C."/>
        </authorList>
    </citation>
    <scope>NUCLEOTIDE SEQUENCE</scope>
    <source>
        <strain evidence="5">JCM 12862</strain>
    </source>
</reference>
<feature type="domain" description="Glycosyl hydrolase family 13 catalytic" evidence="4">
    <location>
        <begin position="384"/>
        <end position="746"/>
    </location>
</feature>
<feature type="signal peptide" evidence="3">
    <location>
        <begin position="1"/>
        <end position="18"/>
    </location>
</feature>
<protein>
    <recommendedName>
        <fullName evidence="4">Glycosyl hydrolase family 13 catalytic domain-containing protein</fullName>
    </recommendedName>
</protein>
<dbReference type="SUPFAM" id="SSF51445">
    <property type="entry name" value="(Trans)glycosidases"/>
    <property type="match status" value="1"/>
</dbReference>
<dbReference type="PANTHER" id="PTHR43002">
    <property type="entry name" value="GLYCOGEN DEBRANCHING ENZYME"/>
    <property type="match status" value="1"/>
</dbReference>
<dbReference type="InterPro" id="IPR017853">
    <property type="entry name" value="GH"/>
</dbReference>
<dbReference type="InterPro" id="IPR013783">
    <property type="entry name" value="Ig-like_fold"/>
</dbReference>
<dbReference type="Pfam" id="PF00128">
    <property type="entry name" value="Alpha-amylase"/>
    <property type="match status" value="1"/>
</dbReference>
<dbReference type="Pfam" id="PF18962">
    <property type="entry name" value="Por_Secre_tail"/>
    <property type="match status" value="1"/>
</dbReference>
<evidence type="ECO:0000259" key="4">
    <source>
        <dbReference type="SMART" id="SM00642"/>
    </source>
</evidence>
<dbReference type="InterPro" id="IPR026444">
    <property type="entry name" value="Secre_tail"/>
</dbReference>
<dbReference type="Proteomes" id="UP000612329">
    <property type="component" value="Unassembled WGS sequence"/>
</dbReference>
<dbReference type="AlphaFoldDB" id="A0A8J3BMB6"/>
<dbReference type="InterPro" id="IPR014756">
    <property type="entry name" value="Ig_E-set"/>
</dbReference>
<dbReference type="NCBIfam" id="TIGR04183">
    <property type="entry name" value="Por_Secre_tail"/>
    <property type="match status" value="1"/>
</dbReference>
<evidence type="ECO:0000256" key="3">
    <source>
        <dbReference type="SAM" id="SignalP"/>
    </source>
</evidence>
<dbReference type="InterPro" id="IPR004193">
    <property type="entry name" value="Glyco_hydro_13_N"/>
</dbReference>
<keyword evidence="6" id="KW-1185">Reference proteome</keyword>
<keyword evidence="2 3" id="KW-0732">Signal</keyword>
<organism evidence="5 6">
    <name type="scientific">Yeosuana aromativorans</name>
    <dbReference type="NCBI Taxonomy" id="288019"/>
    <lineage>
        <taxon>Bacteria</taxon>
        <taxon>Pseudomonadati</taxon>
        <taxon>Bacteroidota</taxon>
        <taxon>Flavobacteriia</taxon>
        <taxon>Flavobacteriales</taxon>
        <taxon>Flavobacteriaceae</taxon>
        <taxon>Yeosuana</taxon>
    </lineage>
</organism>
<dbReference type="Gene3D" id="3.20.20.80">
    <property type="entry name" value="Glycosidases"/>
    <property type="match status" value="1"/>
</dbReference>
<sequence length="920" mass="103024">MKKLFIFLFLLIVSFTYSQTTTISPAISTVSDIVTITFDATGSPLEGYAGDVYAHTGVLTTASVDDNDWKHVIGTWGNNTTQPKLTRTGTNTYELKTDPKNVTNYYNITTGEVVTNLMFVFRSSATSGQPQTGNIKLPIYAAGLNVAFTNPSDKSVYNLNDNITISATSSINANLELKVNNASVQTASNTTSISKSYTFTSTGSYALQAIATQNSETKTQDISVYVKTLTQNQTLPTGLENGFNDNGDGTVTFVLQAPNKTDVFLIGGFNNWSLDSNYQMKKDGDTFWLTVSGLDPDTEYAYQYYIDYSLTVADPYCHKILDPDNDQYITSTTYPNLMAYPTGKTTGIVSTFKINETPYTWQTTSYTKPNEENLVIYEMLIRDFTETDSFQDAMTHLDYLQQLGVNAIELMPVSEFEGNNSWGYNPSFHGALDKAYGTPNDLKEFVDACHQRGIAVILDVVYNHAFGQSPLVQMYWDAVNNRPASDNPWLNPVAKHPYNVGYDFNHESSYTKTYVKQTLKYWVDEFKVDGFRFDLSKGFTQTNNPSNVTAWGNYDASRIAILEDYGNYIWTNVSSNEYLILEHFADNSEETVLSNYGFMLWGNLNYNFNQNTMGYSTGSDVSWLSYQSRGWNSPHVVGYMESHDEERLMVKNLAYGNSSGSYNVKDLSTALNRQEAASAIFYGIPGPKMLWQFGELGYDKSINCAANINDGSCRTDRKPVAWTLGYDSDPDRQDLYNVTAKMISLKKQFPSTFNTDNYSLNVGGLVKRINLYDNAGNMDVVIVANFDVTTQSVNPNFPATGTWYEAFTQTSINVTNPTASLSLQPGEYRLYSQSQSLDVKERLMSNSIKIYPNPVTNSFKINKTINSLQIYDLTGKLIKSFKGEFGKEHLFNISTLSKGIYIIKAKNNQLEETSSKLIKF</sequence>
<dbReference type="Pfam" id="PF02922">
    <property type="entry name" value="CBM_48"/>
    <property type="match status" value="1"/>
</dbReference>
<name>A0A8J3BMB6_9FLAO</name>
<dbReference type="RefSeq" id="WP_188651560.1">
    <property type="nucleotide sequence ID" value="NZ_BMNR01000003.1"/>
</dbReference>
<dbReference type="EMBL" id="BMNR01000003">
    <property type="protein sequence ID" value="GGK21496.1"/>
    <property type="molecule type" value="Genomic_DNA"/>
</dbReference>
<gene>
    <name evidence="5" type="ORF">GCM10007962_14560</name>
</gene>
<proteinExistence type="inferred from homology"/>
<comment type="caution">
    <text evidence="5">The sequence shown here is derived from an EMBL/GenBank/DDBJ whole genome shotgun (WGS) entry which is preliminary data.</text>
</comment>
<reference evidence="5" key="2">
    <citation type="submission" date="2020-09" db="EMBL/GenBank/DDBJ databases">
        <authorList>
            <person name="Sun Q."/>
            <person name="Ohkuma M."/>
        </authorList>
    </citation>
    <scope>NUCLEOTIDE SEQUENCE</scope>
    <source>
        <strain evidence="5">JCM 12862</strain>
    </source>
</reference>
<evidence type="ECO:0000256" key="1">
    <source>
        <dbReference type="ARBA" id="ARBA00008061"/>
    </source>
</evidence>
<dbReference type="CDD" id="cd11350">
    <property type="entry name" value="AmyAc_4"/>
    <property type="match status" value="1"/>
</dbReference>
<dbReference type="InterPro" id="IPR006047">
    <property type="entry name" value="GH13_cat_dom"/>
</dbReference>
<accession>A0A8J3BMB6</accession>
<comment type="similarity">
    <text evidence="1">Belongs to the glycosyl hydrolase 13 family.</text>
</comment>
<dbReference type="GO" id="GO:0005975">
    <property type="term" value="P:carbohydrate metabolic process"/>
    <property type="evidence" value="ECO:0007669"/>
    <property type="project" value="InterPro"/>
</dbReference>